<sequence length="294" mass="34012">MAVEFQFYLLLPLIVGLFSLVVPRGPLHWRMIRLFGCLMLLLGWGALSRWWGLNLPASATGFPQNFLVALRPYYYGDGGKYFESFTIGMLLAMLYVYTHHTPNGDLLRLKLQRWSGLMFLIGGMIVALLSVYIFCVSNSHYSAIVPIVNTYRETLVPMYAQWQSTLYSIGYGLCVCALLYNAGWLKRPFEGSVLRWIGLISFSLYMWHLPFLFLFMHMMQQFHGVGRGIEFVALICWVIFVIFPISLTLYRWIEMPGMRLGEWFVQRVTRVKKNKPVDVAVEETQRIPVAARTF</sequence>
<organism evidence="3 4">
    <name type="scientific">Dictyobacter vulcani</name>
    <dbReference type="NCBI Taxonomy" id="2607529"/>
    <lineage>
        <taxon>Bacteria</taxon>
        <taxon>Bacillati</taxon>
        <taxon>Chloroflexota</taxon>
        <taxon>Ktedonobacteria</taxon>
        <taxon>Ktedonobacterales</taxon>
        <taxon>Dictyobacteraceae</taxon>
        <taxon>Dictyobacter</taxon>
    </lineage>
</organism>
<dbReference type="AlphaFoldDB" id="A0A5J4KS52"/>
<evidence type="ECO:0000313" key="3">
    <source>
        <dbReference type="EMBL" id="GER89301.1"/>
    </source>
</evidence>
<evidence type="ECO:0000256" key="1">
    <source>
        <dbReference type="SAM" id="Phobius"/>
    </source>
</evidence>
<dbReference type="Pfam" id="PF01757">
    <property type="entry name" value="Acyl_transf_3"/>
    <property type="match status" value="1"/>
</dbReference>
<keyword evidence="1" id="KW-0472">Membrane</keyword>
<dbReference type="InterPro" id="IPR050879">
    <property type="entry name" value="Acyltransferase_3"/>
</dbReference>
<feature type="transmembrane region" description="Helical" evidence="1">
    <location>
        <begin position="164"/>
        <end position="184"/>
    </location>
</feature>
<dbReference type="GO" id="GO:0009103">
    <property type="term" value="P:lipopolysaccharide biosynthetic process"/>
    <property type="evidence" value="ECO:0007669"/>
    <property type="project" value="TreeGrafter"/>
</dbReference>
<dbReference type="PANTHER" id="PTHR23028:SF53">
    <property type="entry name" value="ACYL_TRANSF_3 DOMAIN-CONTAINING PROTEIN"/>
    <property type="match status" value="1"/>
</dbReference>
<reference evidence="3 4" key="1">
    <citation type="submission" date="2019-10" db="EMBL/GenBank/DDBJ databases">
        <title>Dictyobacter vulcani sp. nov., within the class Ktedonobacteria, isolated from soil of volcanic Mt. Zao.</title>
        <authorList>
            <person name="Zheng Y."/>
            <person name="Wang C.M."/>
            <person name="Sakai Y."/>
            <person name="Abe K."/>
            <person name="Yokota A."/>
            <person name="Yabe S."/>
        </authorList>
    </citation>
    <scope>NUCLEOTIDE SEQUENCE [LARGE SCALE GENOMIC DNA]</scope>
    <source>
        <strain evidence="3 4">W12</strain>
    </source>
</reference>
<evidence type="ECO:0000313" key="4">
    <source>
        <dbReference type="Proteomes" id="UP000326912"/>
    </source>
</evidence>
<evidence type="ECO:0000259" key="2">
    <source>
        <dbReference type="Pfam" id="PF01757"/>
    </source>
</evidence>
<comment type="caution">
    <text evidence="3">The sequence shown here is derived from an EMBL/GenBank/DDBJ whole genome shotgun (WGS) entry which is preliminary data.</text>
</comment>
<feature type="domain" description="Acyltransferase 3" evidence="2">
    <location>
        <begin position="2"/>
        <end position="250"/>
    </location>
</feature>
<keyword evidence="4" id="KW-1185">Reference proteome</keyword>
<feature type="transmembrane region" description="Helical" evidence="1">
    <location>
        <begin position="196"/>
        <end position="219"/>
    </location>
</feature>
<name>A0A5J4KS52_9CHLR</name>
<dbReference type="GO" id="GO:0016747">
    <property type="term" value="F:acyltransferase activity, transferring groups other than amino-acyl groups"/>
    <property type="evidence" value="ECO:0007669"/>
    <property type="project" value="InterPro"/>
</dbReference>
<protein>
    <recommendedName>
        <fullName evidence="2">Acyltransferase 3 domain-containing protein</fullName>
    </recommendedName>
</protein>
<dbReference type="PANTHER" id="PTHR23028">
    <property type="entry name" value="ACETYLTRANSFERASE"/>
    <property type="match status" value="1"/>
</dbReference>
<feature type="transmembrane region" description="Helical" evidence="1">
    <location>
        <begin position="34"/>
        <end position="52"/>
    </location>
</feature>
<keyword evidence="1" id="KW-0812">Transmembrane</keyword>
<dbReference type="EMBL" id="BKZW01000001">
    <property type="protein sequence ID" value="GER89301.1"/>
    <property type="molecule type" value="Genomic_DNA"/>
</dbReference>
<feature type="transmembrane region" description="Helical" evidence="1">
    <location>
        <begin position="119"/>
        <end position="144"/>
    </location>
</feature>
<accession>A0A5J4KS52</accession>
<feature type="transmembrane region" description="Helical" evidence="1">
    <location>
        <begin position="6"/>
        <end position="22"/>
    </location>
</feature>
<dbReference type="InterPro" id="IPR002656">
    <property type="entry name" value="Acyl_transf_3_dom"/>
</dbReference>
<feature type="transmembrane region" description="Helical" evidence="1">
    <location>
        <begin position="81"/>
        <end position="98"/>
    </location>
</feature>
<keyword evidence="1" id="KW-1133">Transmembrane helix</keyword>
<gene>
    <name evidence="3" type="ORF">KDW_34630</name>
</gene>
<feature type="transmembrane region" description="Helical" evidence="1">
    <location>
        <begin position="231"/>
        <end position="250"/>
    </location>
</feature>
<proteinExistence type="predicted"/>
<dbReference type="GO" id="GO:0016020">
    <property type="term" value="C:membrane"/>
    <property type="evidence" value="ECO:0007669"/>
    <property type="project" value="TreeGrafter"/>
</dbReference>
<dbReference type="Proteomes" id="UP000326912">
    <property type="component" value="Unassembled WGS sequence"/>
</dbReference>